<gene>
    <name evidence="2" type="ORF">F2Z25_16665</name>
</gene>
<proteinExistence type="predicted"/>
<evidence type="ECO:0000313" key="2">
    <source>
        <dbReference type="EMBL" id="KAA5206558.1"/>
    </source>
</evidence>
<dbReference type="Proteomes" id="UP000429838">
    <property type="component" value="Unassembled WGS sequence"/>
</dbReference>
<accession>A0A5M5X4K1</accession>
<reference evidence="2 3" key="1">
    <citation type="journal article" date="2019" name="Nat. Med.">
        <title>A library of human gut bacterial isolates paired with longitudinal multiomics data enables mechanistic microbiome research.</title>
        <authorList>
            <person name="Poyet M."/>
            <person name="Groussin M."/>
            <person name="Gibbons S.M."/>
            <person name="Avila-Pacheco J."/>
            <person name="Jiang X."/>
            <person name="Kearney S.M."/>
            <person name="Perrotta A.R."/>
            <person name="Berdy B."/>
            <person name="Zhao S."/>
            <person name="Lieberman T.D."/>
            <person name="Swanson P.K."/>
            <person name="Smith M."/>
            <person name="Roesemann S."/>
            <person name="Alexander J.E."/>
            <person name="Rich S.A."/>
            <person name="Livny J."/>
            <person name="Vlamakis H."/>
            <person name="Clish C."/>
            <person name="Bullock K."/>
            <person name="Deik A."/>
            <person name="Scott J."/>
            <person name="Pierce K.A."/>
            <person name="Xavier R.J."/>
            <person name="Alm E.J."/>
        </authorList>
    </citation>
    <scope>NUCLEOTIDE SEQUENCE [LARGE SCALE GENOMIC DNA]</scope>
    <source>
        <strain evidence="2 3">BIOML-A1</strain>
    </source>
</reference>
<dbReference type="AlphaFoldDB" id="A0A5M5X4K1"/>
<sequence length="71" mass="8039">MLIDNALFLLRNQLTFLVISVPVILNICFHGAGYGKQFTLFVKILLHVLCKIAFHLPFFITVDKISTYVGV</sequence>
<feature type="transmembrane region" description="Helical" evidence="1">
    <location>
        <begin position="40"/>
        <end position="60"/>
    </location>
</feature>
<protein>
    <recommendedName>
        <fullName evidence="4">Transmembrane protein</fullName>
    </recommendedName>
</protein>
<evidence type="ECO:0000313" key="3">
    <source>
        <dbReference type="Proteomes" id="UP000429838"/>
    </source>
</evidence>
<keyword evidence="1" id="KW-0812">Transmembrane</keyword>
<comment type="caution">
    <text evidence="2">The sequence shown here is derived from an EMBL/GenBank/DDBJ whole genome shotgun (WGS) entry which is preliminary data.</text>
</comment>
<dbReference type="EMBL" id="VWAQ01000014">
    <property type="protein sequence ID" value="KAA5206558.1"/>
    <property type="molecule type" value="Genomic_DNA"/>
</dbReference>
<feature type="transmembrane region" description="Helical" evidence="1">
    <location>
        <begin position="6"/>
        <end position="28"/>
    </location>
</feature>
<evidence type="ECO:0008006" key="4">
    <source>
        <dbReference type="Google" id="ProtNLM"/>
    </source>
</evidence>
<name>A0A5M5X4K1_BACFG</name>
<evidence type="ECO:0000256" key="1">
    <source>
        <dbReference type="SAM" id="Phobius"/>
    </source>
</evidence>
<organism evidence="2 3">
    <name type="scientific">Bacteroides fragilis</name>
    <dbReference type="NCBI Taxonomy" id="817"/>
    <lineage>
        <taxon>Bacteria</taxon>
        <taxon>Pseudomonadati</taxon>
        <taxon>Bacteroidota</taxon>
        <taxon>Bacteroidia</taxon>
        <taxon>Bacteroidales</taxon>
        <taxon>Bacteroidaceae</taxon>
        <taxon>Bacteroides</taxon>
    </lineage>
</organism>
<keyword evidence="1" id="KW-1133">Transmembrane helix</keyword>
<keyword evidence="1" id="KW-0472">Membrane</keyword>